<dbReference type="InterPro" id="IPR041122">
    <property type="entry name" value="RecJ_OB"/>
</dbReference>
<dbReference type="EMBL" id="JBHMAF010000188">
    <property type="protein sequence ID" value="MFB9761152.1"/>
    <property type="molecule type" value="Genomic_DNA"/>
</dbReference>
<reference evidence="11 12" key="1">
    <citation type="submission" date="2024-09" db="EMBL/GenBank/DDBJ databases">
        <authorList>
            <person name="Sun Q."/>
            <person name="Mori K."/>
        </authorList>
    </citation>
    <scope>NUCLEOTIDE SEQUENCE [LARGE SCALE GENOMIC DNA]</scope>
    <source>
        <strain evidence="11 12">JCM 11201</strain>
    </source>
</reference>
<keyword evidence="12" id="KW-1185">Reference proteome</keyword>
<dbReference type="SUPFAM" id="SSF64182">
    <property type="entry name" value="DHH phosphoesterases"/>
    <property type="match status" value="1"/>
</dbReference>
<accession>A0ABV5WL57</accession>
<dbReference type="Pfam" id="PF01368">
    <property type="entry name" value="DHH"/>
    <property type="match status" value="1"/>
</dbReference>
<evidence type="ECO:0000313" key="12">
    <source>
        <dbReference type="Proteomes" id="UP001589609"/>
    </source>
</evidence>
<dbReference type="Pfam" id="PF17768">
    <property type="entry name" value="RecJ_OB"/>
    <property type="match status" value="1"/>
</dbReference>
<gene>
    <name evidence="11" type="primary">recJ</name>
    <name evidence="11" type="ORF">ACFFMS_23155</name>
</gene>
<dbReference type="PANTHER" id="PTHR30255">
    <property type="entry name" value="SINGLE-STRANDED-DNA-SPECIFIC EXONUCLEASE RECJ"/>
    <property type="match status" value="1"/>
</dbReference>
<sequence>MLQPKTRWKHIRGNEELAQQLAHKLQLSPVITSLLVHRGFHTEEEITSFLHSERQSFHDPFLLKDMERAVERIHLAVQNGEQILVYGDYDADGVSSTTVLMLALLELGADVEFYIPNRFTEGYGPNEGAFRWAQQAGFSLIITVDTGISAVNEARLAKELGIDLIITDHHEPPPELPDAYTIIHPRLGGGMYPFGELAGVGVAFKVAHALLGRVPEHLLDIAVIGTIADLVPLHDENRLLVIRGLEKLQHTKRPGLLALFQVANVQQHAANEESVGFSIAPRINAVGRLEDAAPAVHLLLSEDREEALELAQEIDSLNKLRQDIVQEIAAEAIEMVEEHYPPETNHVLVLAKEGWNVGVIGIVASRLVERFYRPVIILGIDSVKKIAKGSARSIEGFDLFANLSDCRDILPHFGGHPMAAGMTLDMDHVDELRRRLNELAAEQLSMQDLMPVKTVDAVCRLEDITLPVIEEIQQLAPFGVGNPKPRIQVENVSLESIKPIGSDGSHLKVMFTNGQARLDGIGFGLGPLAEHISPAARVSAIGELSINEWNNFRKPQVIIQDIAVTEWQLFDWRSMRGFEKQLATLPSQCLNILYFDELSLEKLPQDYKRYAISADAPDIQSGILQGQYVVLLDLPSSLEQLRNVLAYGFPARVYAVLLSDADHTFSTVPTRDHFKWFYAFLRQKSPFSLVQHGEELCRYKGWSKDTVNFMTQVFFELEFVTIKDGVIFLSHLTEKRDLTESKTYRKKFEQLQVEKELVYSAYQQLKEMLETIRNDSFVHKEA</sequence>
<feature type="domain" description="Single-stranded-DNA-specific exonuclease RecJ C-terminal" evidence="9">
    <location>
        <begin position="568"/>
        <end position="767"/>
    </location>
</feature>
<dbReference type="InterPro" id="IPR004610">
    <property type="entry name" value="RecJ"/>
</dbReference>
<keyword evidence="4" id="KW-0378">Hydrolase</keyword>
<dbReference type="RefSeq" id="WP_379951374.1">
    <property type="nucleotide sequence ID" value="NZ_JBHMAF010000188.1"/>
</dbReference>
<dbReference type="InterPro" id="IPR003156">
    <property type="entry name" value="DHHA1_dom"/>
</dbReference>
<dbReference type="Proteomes" id="UP001589609">
    <property type="component" value="Unassembled WGS sequence"/>
</dbReference>
<dbReference type="Gene3D" id="3.10.310.30">
    <property type="match status" value="1"/>
</dbReference>
<dbReference type="Pfam" id="PF10141">
    <property type="entry name" value="ssDNA-exonuc_C"/>
    <property type="match status" value="1"/>
</dbReference>
<dbReference type="Gene3D" id="3.90.1640.30">
    <property type="match status" value="1"/>
</dbReference>
<dbReference type="InterPro" id="IPR001667">
    <property type="entry name" value="DDH_dom"/>
</dbReference>
<dbReference type="GO" id="GO:0004527">
    <property type="term" value="F:exonuclease activity"/>
    <property type="evidence" value="ECO:0007669"/>
    <property type="project" value="UniProtKB-KW"/>
</dbReference>
<name>A0ABV5WL57_9BACI</name>
<evidence type="ECO:0000256" key="5">
    <source>
        <dbReference type="ARBA" id="ARBA00022839"/>
    </source>
</evidence>
<feature type="domain" description="RecJ OB" evidence="10">
    <location>
        <begin position="455"/>
        <end position="561"/>
    </location>
</feature>
<dbReference type="InterPro" id="IPR038763">
    <property type="entry name" value="DHH_sf"/>
</dbReference>
<dbReference type="NCBIfam" id="TIGR00644">
    <property type="entry name" value="recJ"/>
    <property type="match status" value="1"/>
</dbReference>
<evidence type="ECO:0000256" key="2">
    <source>
        <dbReference type="ARBA" id="ARBA00019841"/>
    </source>
</evidence>
<evidence type="ECO:0000313" key="11">
    <source>
        <dbReference type="EMBL" id="MFB9761152.1"/>
    </source>
</evidence>
<dbReference type="InterPro" id="IPR018779">
    <property type="entry name" value="RecJ_C"/>
</dbReference>
<proteinExistence type="inferred from homology"/>
<evidence type="ECO:0000256" key="4">
    <source>
        <dbReference type="ARBA" id="ARBA00022801"/>
    </source>
</evidence>
<keyword evidence="5 11" id="KW-0269">Exonuclease</keyword>
<evidence type="ECO:0000259" key="8">
    <source>
        <dbReference type="Pfam" id="PF02272"/>
    </source>
</evidence>
<evidence type="ECO:0000259" key="9">
    <source>
        <dbReference type="Pfam" id="PF10141"/>
    </source>
</evidence>
<keyword evidence="3" id="KW-0540">Nuclease</keyword>
<evidence type="ECO:0000256" key="1">
    <source>
        <dbReference type="ARBA" id="ARBA00005915"/>
    </source>
</evidence>
<comment type="caution">
    <text evidence="11">The sequence shown here is derived from an EMBL/GenBank/DDBJ whole genome shotgun (WGS) entry which is preliminary data.</text>
</comment>
<organism evidence="11 12">
    <name type="scientific">Ectobacillus funiculus</name>
    <dbReference type="NCBI Taxonomy" id="137993"/>
    <lineage>
        <taxon>Bacteria</taxon>
        <taxon>Bacillati</taxon>
        <taxon>Bacillota</taxon>
        <taxon>Bacilli</taxon>
        <taxon>Bacillales</taxon>
        <taxon>Bacillaceae</taxon>
        <taxon>Ectobacillus</taxon>
    </lineage>
</organism>
<evidence type="ECO:0000256" key="6">
    <source>
        <dbReference type="SAM" id="Coils"/>
    </source>
</evidence>
<protein>
    <recommendedName>
        <fullName evidence="2">Single-stranded-DNA-specific exonuclease RecJ</fullName>
    </recommendedName>
</protein>
<evidence type="ECO:0000259" key="10">
    <source>
        <dbReference type="Pfam" id="PF17768"/>
    </source>
</evidence>
<keyword evidence="6" id="KW-0175">Coiled coil</keyword>
<feature type="domain" description="DDH" evidence="7">
    <location>
        <begin position="82"/>
        <end position="226"/>
    </location>
</feature>
<dbReference type="InterPro" id="IPR051673">
    <property type="entry name" value="SSDNA_exonuclease_RecJ"/>
</dbReference>
<feature type="domain" description="DHHA1" evidence="8">
    <location>
        <begin position="346"/>
        <end position="441"/>
    </location>
</feature>
<dbReference type="PANTHER" id="PTHR30255:SF2">
    <property type="entry name" value="SINGLE-STRANDED-DNA-SPECIFIC EXONUCLEASE RECJ"/>
    <property type="match status" value="1"/>
</dbReference>
<evidence type="ECO:0000256" key="3">
    <source>
        <dbReference type="ARBA" id="ARBA00022722"/>
    </source>
</evidence>
<comment type="similarity">
    <text evidence="1">Belongs to the RecJ family.</text>
</comment>
<feature type="coiled-coil region" evidence="6">
    <location>
        <begin position="300"/>
        <end position="327"/>
    </location>
</feature>
<evidence type="ECO:0000259" key="7">
    <source>
        <dbReference type="Pfam" id="PF01368"/>
    </source>
</evidence>
<dbReference type="Pfam" id="PF02272">
    <property type="entry name" value="DHHA1"/>
    <property type="match status" value="1"/>
</dbReference>